<evidence type="ECO:0000259" key="9">
    <source>
        <dbReference type="Pfam" id="PF02225"/>
    </source>
</evidence>
<keyword evidence="4 7" id="KW-0378">Hydrolase</keyword>
<dbReference type="Gene3D" id="3.40.50.200">
    <property type="entry name" value="Peptidase S8/S53 domain"/>
    <property type="match status" value="2"/>
</dbReference>
<dbReference type="FunFam" id="3.30.70.80:FF:000002">
    <property type="entry name" value="Subtilisin-like protease SBT5.3"/>
    <property type="match status" value="1"/>
</dbReference>
<evidence type="ECO:0000313" key="13">
    <source>
        <dbReference type="Proteomes" id="UP000316621"/>
    </source>
</evidence>
<evidence type="ECO:0000256" key="3">
    <source>
        <dbReference type="ARBA" id="ARBA00022729"/>
    </source>
</evidence>
<feature type="active site" description="Charge relay system" evidence="6 7">
    <location>
        <position position="512"/>
    </location>
</feature>
<dbReference type="InterPro" id="IPR045051">
    <property type="entry name" value="SBT"/>
</dbReference>
<protein>
    <recommendedName>
        <fullName evidence="14">Inhibitor I9 domain-containing protein</fullName>
    </recommendedName>
</protein>
<dbReference type="Gene3D" id="3.30.70.80">
    <property type="entry name" value="Peptidase S8 propeptide/proteinase inhibitor I9"/>
    <property type="match status" value="1"/>
</dbReference>
<dbReference type="InterPro" id="IPR015500">
    <property type="entry name" value="Peptidase_S8_subtilisin-rel"/>
</dbReference>
<dbReference type="AlphaFoldDB" id="A0A4Y7KVS7"/>
<evidence type="ECO:0000256" key="1">
    <source>
        <dbReference type="ARBA" id="ARBA00011073"/>
    </source>
</evidence>
<dbReference type="CDD" id="cd02120">
    <property type="entry name" value="PA_subtilisin_like"/>
    <property type="match status" value="1"/>
</dbReference>
<evidence type="ECO:0000256" key="7">
    <source>
        <dbReference type="PROSITE-ProRule" id="PRU01240"/>
    </source>
</evidence>
<gene>
    <name evidence="12" type="ORF">C5167_000460</name>
</gene>
<dbReference type="InterPro" id="IPR000209">
    <property type="entry name" value="Peptidase_S8/S53_dom"/>
</dbReference>
<dbReference type="PRINTS" id="PR00723">
    <property type="entry name" value="SUBTILISIN"/>
</dbReference>
<evidence type="ECO:0000259" key="10">
    <source>
        <dbReference type="Pfam" id="PF05922"/>
    </source>
</evidence>
<feature type="domain" description="Subtilisin-like protease fibronectin type-III" evidence="11">
    <location>
        <begin position="621"/>
        <end position="678"/>
    </location>
</feature>
<dbReference type="InterPro" id="IPR010259">
    <property type="entry name" value="S8pro/Inhibitor_I9"/>
</dbReference>
<keyword evidence="13" id="KW-1185">Reference proteome</keyword>
<dbReference type="InterPro" id="IPR003137">
    <property type="entry name" value="PA_domain"/>
</dbReference>
<name>A0A4Y7KVS7_PAPSO</name>
<evidence type="ECO:0008006" key="14">
    <source>
        <dbReference type="Google" id="ProtNLM"/>
    </source>
</evidence>
<keyword evidence="2 7" id="KW-0645">Protease</keyword>
<evidence type="ECO:0000256" key="5">
    <source>
        <dbReference type="ARBA" id="ARBA00022825"/>
    </source>
</evidence>
<evidence type="ECO:0000256" key="4">
    <source>
        <dbReference type="ARBA" id="ARBA00022801"/>
    </source>
</evidence>
<evidence type="ECO:0000259" key="11">
    <source>
        <dbReference type="Pfam" id="PF17766"/>
    </source>
</evidence>
<evidence type="ECO:0000313" key="12">
    <source>
        <dbReference type="EMBL" id="RZC76278.1"/>
    </source>
</evidence>
<organism evidence="12 13">
    <name type="scientific">Papaver somniferum</name>
    <name type="common">Opium poppy</name>
    <dbReference type="NCBI Taxonomy" id="3469"/>
    <lineage>
        <taxon>Eukaryota</taxon>
        <taxon>Viridiplantae</taxon>
        <taxon>Streptophyta</taxon>
        <taxon>Embryophyta</taxon>
        <taxon>Tracheophyta</taxon>
        <taxon>Spermatophyta</taxon>
        <taxon>Magnoliopsida</taxon>
        <taxon>Ranunculales</taxon>
        <taxon>Papaveraceae</taxon>
        <taxon>Papaveroideae</taxon>
        <taxon>Papaver</taxon>
    </lineage>
</organism>
<dbReference type="SUPFAM" id="SSF52743">
    <property type="entry name" value="Subtilisin-like"/>
    <property type="match status" value="1"/>
</dbReference>
<dbReference type="Pfam" id="PF17766">
    <property type="entry name" value="fn3_6"/>
    <property type="match status" value="1"/>
</dbReference>
<dbReference type="InterPro" id="IPR036852">
    <property type="entry name" value="Peptidase_S8/S53_dom_sf"/>
</dbReference>
<dbReference type="Pfam" id="PF02225">
    <property type="entry name" value="PA"/>
    <property type="match status" value="1"/>
</dbReference>
<feature type="active site" description="Charge relay system" evidence="6 7">
    <location>
        <position position="144"/>
    </location>
</feature>
<dbReference type="Proteomes" id="UP000316621">
    <property type="component" value="Chromosome 9"/>
</dbReference>
<dbReference type="Gene3D" id="2.60.40.2310">
    <property type="match status" value="1"/>
</dbReference>
<dbReference type="EMBL" id="CM010723">
    <property type="protein sequence ID" value="RZC76278.1"/>
    <property type="molecule type" value="Genomic_DNA"/>
</dbReference>
<proteinExistence type="inferred from homology"/>
<feature type="domain" description="PA" evidence="9">
    <location>
        <begin position="351"/>
        <end position="428"/>
    </location>
</feature>
<dbReference type="PANTHER" id="PTHR10795">
    <property type="entry name" value="PROPROTEIN CONVERTASE SUBTILISIN/KEXIN"/>
    <property type="match status" value="1"/>
</dbReference>
<dbReference type="Gramene" id="RZC76278">
    <property type="protein sequence ID" value="RZC76278"/>
    <property type="gene ID" value="C5167_000460"/>
</dbReference>
<feature type="domain" description="Inhibitor I9" evidence="10">
    <location>
        <begin position="31"/>
        <end position="110"/>
    </location>
</feature>
<keyword evidence="5 7" id="KW-0720">Serine protease</keyword>
<dbReference type="PROSITE" id="PS51892">
    <property type="entry name" value="SUBTILASE"/>
    <property type="match status" value="1"/>
</dbReference>
<dbReference type="STRING" id="3469.A0A4Y7KVS7"/>
<dbReference type="GO" id="GO:0006508">
    <property type="term" value="P:proteolysis"/>
    <property type="evidence" value="ECO:0007669"/>
    <property type="project" value="UniProtKB-KW"/>
</dbReference>
<dbReference type="Gene3D" id="3.50.30.30">
    <property type="match status" value="1"/>
</dbReference>
<reference evidence="12 13" key="1">
    <citation type="journal article" date="2018" name="Science">
        <title>The opium poppy genome and morphinan production.</title>
        <authorList>
            <person name="Guo L."/>
            <person name="Winzer T."/>
            <person name="Yang X."/>
            <person name="Li Y."/>
            <person name="Ning Z."/>
            <person name="He Z."/>
            <person name="Teodor R."/>
            <person name="Lu Y."/>
            <person name="Bowser T.A."/>
            <person name="Graham I.A."/>
            <person name="Ye K."/>
        </authorList>
    </citation>
    <scope>NUCLEOTIDE SEQUENCE [LARGE SCALE GENOMIC DNA]</scope>
    <source>
        <strain evidence="13">cv. HN1</strain>
        <tissue evidence="12">Leaves</tissue>
    </source>
</reference>
<evidence type="ECO:0000256" key="2">
    <source>
        <dbReference type="ARBA" id="ARBA00022670"/>
    </source>
</evidence>
<dbReference type="GO" id="GO:0004252">
    <property type="term" value="F:serine-type endopeptidase activity"/>
    <property type="evidence" value="ECO:0007669"/>
    <property type="project" value="UniProtKB-UniRule"/>
</dbReference>
<dbReference type="InterPro" id="IPR041469">
    <property type="entry name" value="Subtilisin-like_FN3"/>
</dbReference>
<sequence length="678" mass="73600">MEKYIVTAILVTLFFTCIYAVGEKALSTAKRYIVYMGEHSYPDSDSVISSNHDLLASVTGSILQAKEATTHHYHKSFRGFSAILTPEQAEKLRDTKSVISVFESKSYQLHTTHSWEFLGIDAIPPKDEQMKMDPNSDVIIGVIDTGVWPESQSFNDNGLGTRPERFKGECDSGDDLPQFTCNKKIIGARFYIKGYDAAVLRNPELVDPLTVLYRSPRDSSGHGTHTASTIAGSEVNLTLFDASIKWNCEGWRPPEYFFSDVNSIGAFHAFKNNILVSASAGNYAIPGSVMNIAPWILTVAASTVDREFTSNVSLGNSTILKGIGINQLQLDKYYGIIFGADAVAAGVSTENARFCYNNTLDHNLIKGKIVVCTAKASNFTSDDDNLKSRAVKEGGGVGMILIDPYHGYNPTEHVIPTTVLEQKQAENLREYLLIEVSANPTARILQTTIETGKTIHAPKMASFSSMGPSSITPEIIKPDITAPGVNILDAWSPDGDTTSGVSLTYYSLSGTSMACPHASAVASIIKSHRPSWSPSTIKSAMMTTATVMDKSTKPMLIMKNPYGSSTTPLNYGSGHINPSAALDPGLIYDYNTSDIINFLCSRPGLFPSLVECPNPPIPTYNLNYPSIGVSELNGHVSVRRTVTYCGQGPTVFRGNFKAPVGVTVTVEPKKLEFIKAGE</sequence>
<dbReference type="InterPro" id="IPR037045">
    <property type="entry name" value="S8pro/Inhibitor_I9_sf"/>
</dbReference>
<dbReference type="InterPro" id="IPR023828">
    <property type="entry name" value="Peptidase_S8_Ser-AS"/>
</dbReference>
<dbReference type="PROSITE" id="PS00138">
    <property type="entry name" value="SUBTILASE_SER"/>
    <property type="match status" value="1"/>
</dbReference>
<comment type="similarity">
    <text evidence="1 7">Belongs to the peptidase S8 family.</text>
</comment>
<keyword evidence="3" id="KW-0732">Signal</keyword>
<evidence type="ECO:0000256" key="6">
    <source>
        <dbReference type="PIRSR" id="PIRSR615500-1"/>
    </source>
</evidence>
<feature type="domain" description="Peptidase S8/S53" evidence="8">
    <location>
        <begin position="136"/>
        <end position="551"/>
    </location>
</feature>
<evidence type="ECO:0000259" key="8">
    <source>
        <dbReference type="Pfam" id="PF00082"/>
    </source>
</evidence>
<feature type="active site" description="Charge relay system" evidence="6 7">
    <location>
        <position position="222"/>
    </location>
</feature>
<accession>A0A4Y7KVS7</accession>
<dbReference type="Pfam" id="PF00082">
    <property type="entry name" value="Peptidase_S8"/>
    <property type="match status" value="1"/>
</dbReference>
<dbReference type="Pfam" id="PF05922">
    <property type="entry name" value="Inhibitor_I9"/>
    <property type="match status" value="1"/>
</dbReference>